<dbReference type="InterPro" id="IPR009045">
    <property type="entry name" value="Zn_M74/Hedgehog-like"/>
</dbReference>
<proteinExistence type="predicted"/>
<accession>A0ABZ0J0I6</accession>
<evidence type="ECO:0000256" key="1">
    <source>
        <dbReference type="SAM" id="MobiDB-lite"/>
    </source>
</evidence>
<evidence type="ECO:0000313" key="2">
    <source>
        <dbReference type="EMBL" id="WOO31116.1"/>
    </source>
</evidence>
<evidence type="ECO:0000313" key="3">
    <source>
        <dbReference type="Proteomes" id="UP001303211"/>
    </source>
</evidence>
<organism evidence="2 3">
    <name type="scientific">Diaphorobacter limosus</name>
    <dbReference type="NCBI Taxonomy" id="3036128"/>
    <lineage>
        <taxon>Bacteria</taxon>
        <taxon>Pseudomonadati</taxon>
        <taxon>Pseudomonadota</taxon>
        <taxon>Betaproteobacteria</taxon>
        <taxon>Burkholderiales</taxon>
        <taxon>Comamonadaceae</taxon>
        <taxon>Diaphorobacter</taxon>
    </lineage>
</organism>
<keyword evidence="3" id="KW-1185">Reference proteome</keyword>
<feature type="region of interest" description="Disordered" evidence="1">
    <location>
        <begin position="246"/>
        <end position="273"/>
    </location>
</feature>
<evidence type="ECO:0008006" key="4">
    <source>
        <dbReference type="Google" id="ProtNLM"/>
    </source>
</evidence>
<protein>
    <recommendedName>
        <fullName evidence="4">Peptidase M15</fullName>
    </recommendedName>
</protein>
<feature type="compositionally biased region" description="Polar residues" evidence="1">
    <location>
        <begin position="262"/>
        <end position="272"/>
    </location>
</feature>
<feature type="compositionally biased region" description="Low complexity" evidence="1">
    <location>
        <begin position="246"/>
        <end position="261"/>
    </location>
</feature>
<dbReference type="Proteomes" id="UP001303211">
    <property type="component" value="Chromosome"/>
</dbReference>
<name>A0ABZ0J0I6_9BURK</name>
<gene>
    <name evidence="2" type="ORF">P4826_11880</name>
</gene>
<dbReference type="RefSeq" id="WP_317700602.1">
    <property type="nucleotide sequence ID" value="NZ_CP136921.1"/>
</dbReference>
<dbReference type="EMBL" id="CP136921">
    <property type="protein sequence ID" value="WOO31116.1"/>
    <property type="molecule type" value="Genomic_DNA"/>
</dbReference>
<dbReference type="SUPFAM" id="SSF55166">
    <property type="entry name" value="Hedgehog/DD-peptidase"/>
    <property type="match status" value="1"/>
</dbReference>
<sequence>MPPITTYTQLEDFGRIRLSRNFFMRDFLHSEIAVWHGLRNVPVNPDLAVRNGRMLCEQLLEPLQTTFGRIHIRSGYRSPEVNDLGNRNNLNCASNEKNCARHIWDQPDANGQHGAMACIVVPWLVDYMQKGSSWTAMAWWIHDHLPYASLYFFAKLGAFNIGWHEAPERRIDSYAPPKGCLTRPGMANHGGTHASEYPGFPQLVRPAARSTGVSAVNAAPALPAAPATSIAEPTTPRAVAAPMAATPTTRTPAFTPPAFARNQPTMTTTFPASNGGPIRYRAIHEKTLWRKAGGHASLDSAIHGANGAAALFRGKVRIDYATHGQPRYAVVWQEGQGTGYVIKPDASQPQDIRVQSVPVQKLQAFEVAGQASAAQLEALFQP</sequence>
<reference evidence="2 3" key="1">
    <citation type="submission" date="2023-03" db="EMBL/GenBank/DDBJ databases">
        <title>Diaphorobacter basophil sp. nov., isolated from a sewage-treatment plant.</title>
        <authorList>
            <person name="Yang K."/>
        </authorList>
    </citation>
    <scope>NUCLEOTIDE SEQUENCE [LARGE SCALE GENOMIC DNA]</scope>
    <source>
        <strain evidence="2 3">Y-1</strain>
    </source>
</reference>